<organism evidence="2 3">
    <name type="scientific">Pseudomonas neustonica</name>
    <dbReference type="NCBI Taxonomy" id="2487346"/>
    <lineage>
        <taxon>Bacteria</taxon>
        <taxon>Pseudomonadati</taxon>
        <taxon>Pseudomonadota</taxon>
        <taxon>Gammaproteobacteria</taxon>
        <taxon>Pseudomonadales</taxon>
        <taxon>Pseudomonadaceae</taxon>
        <taxon>Pseudomonas</taxon>
    </lineage>
</organism>
<dbReference type="InterPro" id="IPR009683">
    <property type="entry name" value="Extensin-like_C"/>
</dbReference>
<name>A0ABX9XKW0_9PSED</name>
<comment type="caution">
    <text evidence="2">The sequence shown here is derived from an EMBL/GenBank/DDBJ whole genome shotgun (WGS) entry which is preliminary data.</text>
</comment>
<dbReference type="Proteomes" id="UP000275199">
    <property type="component" value="Unassembled WGS sequence"/>
</dbReference>
<sequence length="239" mass="26879">MRLFKSGFAALFCLLLLLTLFALLQPWWTLPSAWNPRTPLSLDDAITPVTRWKMHQLQSAPQHCLALLNSAEPDALQHMPLEDYTPVAGCPLSNVVRVQRTGVRFSAPFTLTCPVAVSWLMFERQRLQPLAEQHFGESISRIQHFGTFACRNIYHRKNARRSQHASAAAFDVAGFTTQSGVRVSVLKDWNNQSAANKSAFLHDVHDAACDYFGTVLGPDYNAPHANHFHLDNSNFGYCR</sequence>
<evidence type="ECO:0000259" key="1">
    <source>
        <dbReference type="Pfam" id="PF06904"/>
    </source>
</evidence>
<evidence type="ECO:0000313" key="3">
    <source>
        <dbReference type="Proteomes" id="UP000275199"/>
    </source>
</evidence>
<protein>
    <submittedName>
        <fullName evidence="2">Extensin</fullName>
    </submittedName>
</protein>
<feature type="domain" description="Extensin-like C-terminal" evidence="1">
    <location>
        <begin position="63"/>
        <end position="239"/>
    </location>
</feature>
<reference evidence="2 3" key="1">
    <citation type="submission" date="2018-11" db="EMBL/GenBank/DDBJ databases">
        <authorList>
            <person name="Jang G.I."/>
            <person name="Hwang C.Y."/>
        </authorList>
    </citation>
    <scope>NUCLEOTIDE SEQUENCE [LARGE SCALE GENOMIC DNA]</scope>
    <source>
        <strain evidence="2 3">SSM26</strain>
    </source>
</reference>
<gene>
    <name evidence="2" type="ORF">EF096_04090</name>
</gene>
<keyword evidence="3" id="KW-1185">Reference proteome</keyword>
<evidence type="ECO:0000313" key="2">
    <source>
        <dbReference type="EMBL" id="ROZ87443.1"/>
    </source>
</evidence>
<accession>A0ABX9XKW0</accession>
<dbReference type="Pfam" id="PF06904">
    <property type="entry name" value="Extensin-like_C"/>
    <property type="match status" value="1"/>
</dbReference>
<dbReference type="EMBL" id="RKKU01000003">
    <property type="protein sequence ID" value="ROZ87443.1"/>
    <property type="molecule type" value="Genomic_DNA"/>
</dbReference>
<dbReference type="RefSeq" id="WP_123888350.1">
    <property type="nucleotide sequence ID" value="NZ_RKKU01000003.1"/>
</dbReference>
<proteinExistence type="predicted"/>